<sequence>MISFLPEHYLIFCIFVLLSFFCIYSLSIKHAYPKLHNGMLYLSFISLLNFLFLNAIDFSFSSIYFSDSFIKNDFSSIIIILMSIFTIALVLNFSSYNKNNNINYFEFYILVMLVLFSSCLLISSIEFFSFYFILELQGVILYILASFNRLNKKSIESGIKYLILNSFSSVILLLGFSFIYAITGTFSFIDIAYFVSTVDSQSLLLKFSSIFIITSFLFKIYNAPFHFWIADIYEGSPTSSVSVFSIIPLLSVFYSFSKVIELFYSSIIDIIYSIYFFVSILTIIVGTLFALYQRNLKKLLAYSTVTNIGYLLSTTLNSNALGFLNGFLFVCIYLFNLLGIFILIMSLYDSRKKRFLDNIHIFSGFLKTHRNYSFFFICYLFSLGGIPPFSLFLSKLFIITSLLNHMNYIIIATIICSTFLTSFYYIRIVKLFAYNSHNVWFFIKPSSYTVAYSIVFGILTQFILLFFMSNFNILYIN</sequence>
<geneLocation type="mitochondrion" evidence="7"/>
<dbReference type="InterPro" id="IPR010096">
    <property type="entry name" value="NADH-Q_OxRdtase_suN/2"/>
</dbReference>
<evidence type="ECO:0000256" key="1">
    <source>
        <dbReference type="ARBA" id="ARBA00004141"/>
    </source>
</evidence>
<feature type="transmembrane region" description="Helical" evidence="5">
    <location>
        <begin position="203"/>
        <end position="221"/>
    </location>
</feature>
<feature type="domain" description="NADH:quinone oxidoreductase/Mrp antiporter transmembrane" evidence="6">
    <location>
        <begin position="126"/>
        <end position="421"/>
    </location>
</feature>
<feature type="transmembrane region" description="Helical" evidence="5">
    <location>
        <begin position="105"/>
        <end position="125"/>
    </location>
</feature>
<feature type="transmembrane region" description="Helical" evidence="5">
    <location>
        <begin position="447"/>
        <end position="468"/>
    </location>
</feature>
<keyword evidence="7" id="KW-0496">Mitochondrion</keyword>
<dbReference type="GO" id="GO:0008137">
    <property type="term" value="F:NADH dehydrogenase (ubiquinone) activity"/>
    <property type="evidence" value="ECO:0007669"/>
    <property type="project" value="InterPro"/>
</dbReference>
<reference evidence="7" key="1">
    <citation type="journal article" date="2014" name="Nucleic Acids Res.">
        <title>Widespread occurrence of organelle genome-encoded 5S rRNAs including permuted molecules.</title>
        <authorList>
            <person name="Valach M."/>
            <person name="Burger G."/>
            <person name="Gray M.W."/>
            <person name="Lang B.F."/>
        </authorList>
    </citation>
    <scope>NUCLEOTIDE SEQUENCE</scope>
    <source>
        <strain evidence="7">ATCC 50324</strain>
    </source>
</reference>
<keyword evidence="7" id="KW-0560">Oxidoreductase</keyword>
<feature type="transmembrane region" description="Helical" evidence="5">
    <location>
        <begin position="322"/>
        <end position="348"/>
    </location>
</feature>
<feature type="transmembrane region" description="Helical" evidence="5">
    <location>
        <begin position="131"/>
        <end position="150"/>
    </location>
</feature>
<organism evidence="7">
    <name type="scientific">Stachyamoeba lipophora</name>
    <dbReference type="NCBI Taxonomy" id="463046"/>
    <lineage>
        <taxon>Eukaryota</taxon>
        <taxon>Discoba</taxon>
        <taxon>Heterolobosea</taxon>
        <taxon>Tetramitia</taxon>
        <taxon>Eutetramitia</taxon>
        <taxon>Gruberellidae</taxon>
        <taxon>Stachyamoeba</taxon>
    </lineage>
</organism>
<evidence type="ECO:0000256" key="3">
    <source>
        <dbReference type="ARBA" id="ARBA00022989"/>
    </source>
</evidence>
<feature type="transmembrane region" description="Helical" evidence="5">
    <location>
        <begin position="76"/>
        <end position="93"/>
    </location>
</feature>
<comment type="subcellular location">
    <subcellularLocation>
        <location evidence="1">Membrane</location>
        <topology evidence="1">Multi-pass membrane protein</topology>
    </subcellularLocation>
</comment>
<dbReference type="EC" id="1.6.5.3" evidence="7"/>
<evidence type="ECO:0000256" key="5">
    <source>
        <dbReference type="SAM" id="Phobius"/>
    </source>
</evidence>
<dbReference type="RefSeq" id="YP_009118155.1">
    <property type="nucleotide sequence ID" value="NC_026312.1"/>
</dbReference>
<name>A0A0B5GCS9_STALP</name>
<keyword evidence="3 5" id="KW-1133">Transmembrane helix</keyword>
<protein>
    <submittedName>
        <fullName evidence="7">NADH dehydrogenase subunit 2</fullName>
        <ecNumber evidence="7">1.6.5.3</ecNumber>
    </submittedName>
</protein>
<dbReference type="GeneID" id="22976087"/>
<feature type="transmembrane region" description="Helical" evidence="5">
    <location>
        <begin position="405"/>
        <end position="426"/>
    </location>
</feature>
<feature type="transmembrane region" description="Helical" evidence="5">
    <location>
        <begin position="241"/>
        <end position="264"/>
    </location>
</feature>
<dbReference type="PANTHER" id="PTHR22773">
    <property type="entry name" value="NADH DEHYDROGENASE"/>
    <property type="match status" value="1"/>
</dbReference>
<dbReference type="GO" id="GO:0042773">
    <property type="term" value="P:ATP synthesis coupled electron transport"/>
    <property type="evidence" value="ECO:0007669"/>
    <property type="project" value="InterPro"/>
</dbReference>
<dbReference type="GO" id="GO:0016491">
    <property type="term" value="F:oxidoreductase activity"/>
    <property type="evidence" value="ECO:0007669"/>
    <property type="project" value="UniProtKB-KW"/>
</dbReference>
<keyword evidence="4 5" id="KW-0472">Membrane</keyword>
<evidence type="ECO:0000256" key="2">
    <source>
        <dbReference type="ARBA" id="ARBA00022692"/>
    </source>
</evidence>
<dbReference type="InterPro" id="IPR001750">
    <property type="entry name" value="ND/Mrp_TM"/>
</dbReference>
<gene>
    <name evidence="7" type="primary">nad2</name>
</gene>
<dbReference type="Pfam" id="PF00361">
    <property type="entry name" value="Proton_antipo_M"/>
    <property type="match status" value="1"/>
</dbReference>
<evidence type="ECO:0000313" key="7">
    <source>
        <dbReference type="EMBL" id="AJF22896.1"/>
    </source>
</evidence>
<proteinExistence type="predicted"/>
<feature type="transmembrane region" description="Helical" evidence="5">
    <location>
        <begin position="162"/>
        <end position="183"/>
    </location>
</feature>
<feature type="transmembrane region" description="Helical" evidence="5">
    <location>
        <begin position="270"/>
        <end position="292"/>
    </location>
</feature>
<keyword evidence="2 5" id="KW-0812">Transmembrane</keyword>
<dbReference type="AlphaFoldDB" id="A0A0B5GCS9"/>
<feature type="transmembrane region" description="Helical" evidence="5">
    <location>
        <begin position="6"/>
        <end position="26"/>
    </location>
</feature>
<feature type="transmembrane region" description="Helical" evidence="5">
    <location>
        <begin position="38"/>
        <end position="56"/>
    </location>
</feature>
<dbReference type="NCBIfam" id="TIGR01770">
    <property type="entry name" value="NDH_I_N"/>
    <property type="match status" value="1"/>
</dbReference>
<evidence type="ECO:0000259" key="6">
    <source>
        <dbReference type="Pfam" id="PF00361"/>
    </source>
</evidence>
<feature type="transmembrane region" description="Helical" evidence="5">
    <location>
        <begin position="372"/>
        <end position="393"/>
    </location>
</feature>
<feature type="transmembrane region" description="Helical" evidence="5">
    <location>
        <begin position="299"/>
        <end position="316"/>
    </location>
</feature>
<accession>A0A0B5GCS9</accession>
<dbReference type="EMBL" id="KP165388">
    <property type="protein sequence ID" value="AJF22896.1"/>
    <property type="molecule type" value="Genomic_DNA"/>
</dbReference>
<evidence type="ECO:0000256" key="4">
    <source>
        <dbReference type="ARBA" id="ARBA00023136"/>
    </source>
</evidence>
<dbReference type="GO" id="GO:0016020">
    <property type="term" value="C:membrane"/>
    <property type="evidence" value="ECO:0007669"/>
    <property type="project" value="UniProtKB-SubCell"/>
</dbReference>